<feature type="transmembrane region" description="Helical" evidence="1">
    <location>
        <begin position="194"/>
        <end position="211"/>
    </location>
</feature>
<feature type="transmembrane region" description="Helical" evidence="1">
    <location>
        <begin position="70"/>
        <end position="87"/>
    </location>
</feature>
<organism evidence="2 3">
    <name type="scientific">Agaribacillus aureus</name>
    <dbReference type="NCBI Taxonomy" id="3051825"/>
    <lineage>
        <taxon>Bacteria</taxon>
        <taxon>Pseudomonadati</taxon>
        <taxon>Bacteroidota</taxon>
        <taxon>Cytophagia</taxon>
        <taxon>Cytophagales</taxon>
        <taxon>Splendidivirgaceae</taxon>
        <taxon>Agaribacillus</taxon>
    </lineage>
</organism>
<reference evidence="2" key="1">
    <citation type="submission" date="2023-06" db="EMBL/GenBank/DDBJ databases">
        <title>Genomic of Agaribacillus aureum.</title>
        <authorList>
            <person name="Wang G."/>
        </authorList>
    </citation>
    <scope>NUCLEOTIDE SEQUENCE</scope>
    <source>
        <strain evidence="2">BMA12</strain>
    </source>
</reference>
<feature type="transmembrane region" description="Helical" evidence="1">
    <location>
        <begin position="7"/>
        <end position="24"/>
    </location>
</feature>
<proteinExistence type="predicted"/>
<dbReference type="Proteomes" id="UP001172083">
    <property type="component" value="Unassembled WGS sequence"/>
</dbReference>
<comment type="caution">
    <text evidence="2">The sequence shown here is derived from an EMBL/GenBank/DDBJ whole genome shotgun (WGS) entry which is preliminary data.</text>
</comment>
<gene>
    <name evidence="2" type="ORF">QQ020_10000</name>
</gene>
<keyword evidence="1" id="KW-0812">Transmembrane</keyword>
<feature type="transmembrane region" description="Helical" evidence="1">
    <location>
        <begin position="44"/>
        <end position="61"/>
    </location>
</feature>
<keyword evidence="1" id="KW-0472">Membrane</keyword>
<dbReference type="RefSeq" id="WP_346757697.1">
    <property type="nucleotide sequence ID" value="NZ_JAUJEB010000001.1"/>
</dbReference>
<protein>
    <submittedName>
        <fullName evidence="2">Uncharacterized protein</fullName>
    </submittedName>
</protein>
<name>A0ABT8L3N7_9BACT</name>
<accession>A0ABT8L3N7</accession>
<dbReference type="EMBL" id="JAUJEB010000001">
    <property type="protein sequence ID" value="MDN5212380.1"/>
    <property type="molecule type" value="Genomic_DNA"/>
</dbReference>
<sequence length="217" mass="25299">MSLLEKITYLTLLIILLVGIYFDFSDQAFFENSYAREDGILENTTAVMLFLGGALMFYRFLRLGRKRSGWFKFVTLGVAFALLFVAGEEISWGQRLFDVESTEFFLENNVQEETNFHNLEVGGVKLNKLIFGQILTVFILVYLIVFPILFKRWKKFGTLVHKFAIPIPKTHHAIAYLVCLALLFFISSGKKWELQELTLSFIFFFILWKPLNNIYQD</sequence>
<feature type="transmembrane region" description="Helical" evidence="1">
    <location>
        <begin position="171"/>
        <end position="188"/>
    </location>
</feature>
<keyword evidence="3" id="KW-1185">Reference proteome</keyword>
<evidence type="ECO:0000256" key="1">
    <source>
        <dbReference type="SAM" id="Phobius"/>
    </source>
</evidence>
<evidence type="ECO:0000313" key="3">
    <source>
        <dbReference type="Proteomes" id="UP001172083"/>
    </source>
</evidence>
<evidence type="ECO:0000313" key="2">
    <source>
        <dbReference type="EMBL" id="MDN5212380.1"/>
    </source>
</evidence>
<keyword evidence="1" id="KW-1133">Transmembrane helix</keyword>
<feature type="transmembrane region" description="Helical" evidence="1">
    <location>
        <begin position="129"/>
        <end position="150"/>
    </location>
</feature>